<keyword evidence="1" id="KW-0812">Transmembrane</keyword>
<name>A0A1C3USD2_9HYPH</name>
<feature type="transmembrane region" description="Helical" evidence="1">
    <location>
        <begin position="45"/>
        <end position="64"/>
    </location>
</feature>
<dbReference type="Proteomes" id="UP000199205">
    <property type="component" value="Unassembled WGS sequence"/>
</dbReference>
<reference evidence="2 3" key="1">
    <citation type="submission" date="2016-08" db="EMBL/GenBank/DDBJ databases">
        <authorList>
            <person name="Seilhamer J.J."/>
        </authorList>
    </citation>
    <scope>NUCLEOTIDE SEQUENCE [LARGE SCALE GENOMIC DNA]</scope>
    <source>
        <strain evidence="2 3">P1-7</strain>
    </source>
</reference>
<proteinExistence type="predicted"/>
<keyword evidence="1" id="KW-0472">Membrane</keyword>
<dbReference type="EMBL" id="FMAF01000003">
    <property type="protein sequence ID" value="SCB18371.1"/>
    <property type="molecule type" value="Genomic_DNA"/>
</dbReference>
<organism evidence="2 3">
    <name type="scientific">Rhizobium lusitanum</name>
    <dbReference type="NCBI Taxonomy" id="293958"/>
    <lineage>
        <taxon>Bacteria</taxon>
        <taxon>Pseudomonadati</taxon>
        <taxon>Pseudomonadota</taxon>
        <taxon>Alphaproteobacteria</taxon>
        <taxon>Hyphomicrobiales</taxon>
        <taxon>Rhizobiaceae</taxon>
        <taxon>Rhizobium/Agrobacterium group</taxon>
        <taxon>Rhizobium</taxon>
    </lineage>
</organism>
<gene>
    <name evidence="2" type="ORF">GA0061101_103254</name>
</gene>
<evidence type="ECO:0000313" key="2">
    <source>
        <dbReference type="EMBL" id="SCB18371.1"/>
    </source>
</evidence>
<evidence type="ECO:0000256" key="1">
    <source>
        <dbReference type="SAM" id="Phobius"/>
    </source>
</evidence>
<dbReference type="AlphaFoldDB" id="A0A1C3USD2"/>
<dbReference type="PROSITE" id="PS51257">
    <property type="entry name" value="PROKAR_LIPOPROTEIN"/>
    <property type="match status" value="1"/>
</dbReference>
<accession>A0A1C3USD2</accession>
<sequence length="85" mass="9140">MVTKPAYRTSKKALWSSSALAWLVILSLTAGACLGSEQAVAFGTIAVPSMVAIIVGLLGVHRGFGSYDMRLAMREPRHDPPEERP</sequence>
<evidence type="ECO:0008006" key="4">
    <source>
        <dbReference type="Google" id="ProtNLM"/>
    </source>
</evidence>
<keyword evidence="1" id="KW-1133">Transmembrane helix</keyword>
<dbReference type="RefSeq" id="WP_245297454.1">
    <property type="nucleotide sequence ID" value="NZ_FMAF01000003.1"/>
</dbReference>
<protein>
    <recommendedName>
        <fullName evidence="4">NAD(P)+ transhydrogenase beta chain</fullName>
    </recommendedName>
</protein>
<evidence type="ECO:0000313" key="3">
    <source>
        <dbReference type="Proteomes" id="UP000199205"/>
    </source>
</evidence>